<accession>E6XEE4</accession>
<dbReference type="STRING" id="688270.Celal_2958"/>
<name>E6XEE4_CELAD</name>
<dbReference type="RefSeq" id="WP_013551697.1">
    <property type="nucleotide sequence ID" value="NC_014934.1"/>
</dbReference>
<dbReference type="Proteomes" id="UP000008634">
    <property type="component" value="Chromosome"/>
</dbReference>
<dbReference type="eggNOG" id="ENOG5030X1F">
    <property type="taxonomic scope" value="Bacteria"/>
</dbReference>
<evidence type="ECO:0000313" key="2">
    <source>
        <dbReference type="Proteomes" id="UP000008634"/>
    </source>
</evidence>
<dbReference type="KEGG" id="cao:Celal_2958"/>
<gene>
    <name evidence="1" type="ordered locus">Celal_2958</name>
</gene>
<proteinExistence type="predicted"/>
<dbReference type="EMBL" id="CP002453">
    <property type="protein sequence ID" value="ADV50234.1"/>
    <property type="molecule type" value="Genomic_DNA"/>
</dbReference>
<evidence type="ECO:0000313" key="1">
    <source>
        <dbReference type="EMBL" id="ADV50234.1"/>
    </source>
</evidence>
<keyword evidence="2" id="KW-1185">Reference proteome</keyword>
<reference evidence="1 2" key="1">
    <citation type="journal article" date="2010" name="Stand. Genomic Sci.">
        <title>Complete genome sequence of Cellulophaga algicola type strain (IC166).</title>
        <authorList>
            <person name="Abt B."/>
            <person name="Lu M."/>
            <person name="Misra M."/>
            <person name="Han C."/>
            <person name="Nolan M."/>
            <person name="Lucas S."/>
            <person name="Hammon N."/>
            <person name="Deshpande S."/>
            <person name="Cheng J.F."/>
            <person name="Tapia R."/>
            <person name="Goodwin L."/>
            <person name="Pitluck S."/>
            <person name="Liolios K."/>
            <person name="Pagani I."/>
            <person name="Ivanova N."/>
            <person name="Mavromatis K."/>
            <person name="Ovchinikova G."/>
            <person name="Pati A."/>
            <person name="Chen A."/>
            <person name="Palaniappan K."/>
            <person name="Land M."/>
            <person name="Hauser L."/>
            <person name="Chang Y.J."/>
            <person name="Jeffries C.D."/>
            <person name="Detter J.C."/>
            <person name="Brambilla E."/>
            <person name="Rohde M."/>
            <person name="Tindall B.J."/>
            <person name="Goker M."/>
            <person name="Woyke T."/>
            <person name="Bristow J."/>
            <person name="Eisen J.A."/>
            <person name="Markowitz V."/>
            <person name="Hugenholtz P."/>
            <person name="Kyrpides N.C."/>
            <person name="Klenk H.P."/>
            <person name="Lapidus A."/>
        </authorList>
    </citation>
    <scope>NUCLEOTIDE SEQUENCE [LARGE SCALE GENOMIC DNA]</scope>
    <source>
        <strain evidence="2">DSM 14237 / IC166 / ACAM 630</strain>
    </source>
</reference>
<dbReference type="AlphaFoldDB" id="E6XEE4"/>
<dbReference type="HOGENOM" id="CLU_1747452_0_0_10"/>
<sequence>MKFFRNRPKGDFIENGNLQELYILTEHWKSDLLFYRDDLKFLRHLEDKYFLWIKAQTDLENIRKAGESILKDTRDCDDLLERVDQHLVQLSVLINETEKHNQKEFRTEHMELEETISQFIENTRENRRQLFKVIEFDVETNTL</sequence>
<organism evidence="1 2">
    <name type="scientific">Cellulophaga algicola (strain DSM 14237 / IC166 / ACAM 630)</name>
    <dbReference type="NCBI Taxonomy" id="688270"/>
    <lineage>
        <taxon>Bacteria</taxon>
        <taxon>Pseudomonadati</taxon>
        <taxon>Bacteroidota</taxon>
        <taxon>Flavobacteriia</taxon>
        <taxon>Flavobacteriales</taxon>
        <taxon>Flavobacteriaceae</taxon>
        <taxon>Cellulophaga</taxon>
    </lineage>
</organism>
<protein>
    <submittedName>
        <fullName evidence="1">Uncharacterized protein</fullName>
    </submittedName>
</protein>
<dbReference type="OrthoDB" id="1441145at2"/>